<evidence type="ECO:0000256" key="1">
    <source>
        <dbReference type="SAM" id="SignalP"/>
    </source>
</evidence>
<dbReference type="OrthoDB" id="1376102at2"/>
<keyword evidence="3" id="KW-1185">Reference proteome</keyword>
<dbReference type="Proteomes" id="UP000237310">
    <property type="component" value="Unassembled WGS sequence"/>
</dbReference>
<organism evidence="2 3">
    <name type="scientific">Flavobacterium alvei</name>
    <dbReference type="NCBI Taxonomy" id="2080416"/>
    <lineage>
        <taxon>Bacteria</taxon>
        <taxon>Pseudomonadati</taxon>
        <taxon>Bacteroidota</taxon>
        <taxon>Flavobacteriia</taxon>
        <taxon>Flavobacteriales</taxon>
        <taxon>Flavobacteriaceae</taxon>
        <taxon>Flavobacterium</taxon>
    </lineage>
</organism>
<evidence type="ECO:0000313" key="2">
    <source>
        <dbReference type="EMBL" id="POY38663.1"/>
    </source>
</evidence>
<dbReference type="EMBL" id="PQVG01000006">
    <property type="protein sequence ID" value="POY38663.1"/>
    <property type="molecule type" value="Genomic_DNA"/>
</dbReference>
<name>A0A2S5A972_9FLAO</name>
<reference evidence="2 3" key="1">
    <citation type="submission" date="2018-01" db="EMBL/GenBank/DDBJ databases">
        <authorList>
            <person name="Gaut B.S."/>
            <person name="Morton B.R."/>
            <person name="Clegg M.T."/>
            <person name="Duvall M.R."/>
        </authorList>
    </citation>
    <scope>NUCLEOTIDE SEQUENCE [LARGE SCALE GENOMIC DNA]</scope>
    <source>
        <strain evidence="2 3">HR-AY</strain>
    </source>
</reference>
<evidence type="ECO:0008006" key="4">
    <source>
        <dbReference type="Google" id="ProtNLM"/>
    </source>
</evidence>
<dbReference type="RefSeq" id="WP_103806238.1">
    <property type="nucleotide sequence ID" value="NZ_PQVG01000006.1"/>
</dbReference>
<evidence type="ECO:0000313" key="3">
    <source>
        <dbReference type="Proteomes" id="UP000237310"/>
    </source>
</evidence>
<feature type="signal peptide" evidence="1">
    <location>
        <begin position="1"/>
        <end position="18"/>
    </location>
</feature>
<accession>A0A2S5A972</accession>
<dbReference type="AlphaFoldDB" id="A0A2S5A972"/>
<keyword evidence="1" id="KW-0732">Signal</keyword>
<proteinExistence type="predicted"/>
<comment type="caution">
    <text evidence="2">The sequence shown here is derived from an EMBL/GenBank/DDBJ whole genome shotgun (WGS) entry which is preliminary data.</text>
</comment>
<feature type="chain" id="PRO_5015504355" description="Lipid/polyisoprenoid-binding YceI-like domain-containing protein" evidence="1">
    <location>
        <begin position="19"/>
        <end position="276"/>
    </location>
</feature>
<sequence length="276" mass="30769">MKKTFLLLFVITSQLSIAQTKNELDFKIQYNPETKYDQTMDQTSHLEMTYSGDPEIIQMLKDKGIQNPTITDNNSIIESVCKTGKLKDKTYYPLTIEFLKTTSSNNKIAIPNGTIIYGKGTIGNMPTLDSIVSADLSDELKKTTLETVQSTFSQLNFPERKVKVGDVFTVDSPLSIPIANAQLDMTITTTYKLVSIKNNVGNFDISQVYTMKANTGKFPITATGTGKGKLEYDVIHNFNLKYQIDMDMSANLKIEKVELSIVTKSGITQTARISKI</sequence>
<gene>
    <name evidence="2" type="ORF">C3L50_11000</name>
</gene>
<protein>
    <recommendedName>
        <fullName evidence="4">Lipid/polyisoprenoid-binding YceI-like domain-containing protein</fullName>
    </recommendedName>
</protein>